<dbReference type="EMBL" id="HBHK01007679">
    <property type="protein sequence ID" value="CAD9674491.1"/>
    <property type="molecule type" value="Transcribed_RNA"/>
</dbReference>
<organism evidence="8">
    <name type="scientific">Mucochytrium quahogii</name>
    <dbReference type="NCBI Taxonomy" id="96639"/>
    <lineage>
        <taxon>Eukaryota</taxon>
        <taxon>Sar</taxon>
        <taxon>Stramenopiles</taxon>
        <taxon>Bigyra</taxon>
        <taxon>Labyrinthulomycetes</taxon>
        <taxon>Thraustochytrida</taxon>
        <taxon>Thraustochytriidae</taxon>
        <taxon>Mucochytrium</taxon>
    </lineage>
</organism>
<dbReference type="PANTHER" id="PTHR12241:SF145">
    <property type="entry name" value="TUBULIN POLYGLUTAMYLASE TTLL5"/>
    <property type="match status" value="1"/>
</dbReference>
<dbReference type="PROSITE" id="PS51221">
    <property type="entry name" value="TTL"/>
    <property type="match status" value="1"/>
</dbReference>
<dbReference type="Pfam" id="PF03133">
    <property type="entry name" value="TTL"/>
    <property type="match status" value="1"/>
</dbReference>
<dbReference type="AlphaFoldDB" id="A0A7S2W9H8"/>
<evidence type="ECO:0000256" key="4">
    <source>
        <dbReference type="ARBA" id="ARBA00041448"/>
    </source>
</evidence>
<dbReference type="Gene3D" id="3.30.470.20">
    <property type="entry name" value="ATP-grasp fold, B domain"/>
    <property type="match status" value="1"/>
</dbReference>
<reference evidence="8" key="1">
    <citation type="submission" date="2021-01" db="EMBL/GenBank/DDBJ databases">
        <authorList>
            <person name="Corre E."/>
            <person name="Pelletier E."/>
            <person name="Niang G."/>
            <person name="Scheremetjew M."/>
            <person name="Finn R."/>
            <person name="Kale V."/>
            <person name="Holt S."/>
            <person name="Cochrane G."/>
            <person name="Meng A."/>
            <person name="Brown T."/>
            <person name="Cohen L."/>
        </authorList>
    </citation>
    <scope>NUCLEOTIDE SEQUENCE</scope>
    <source>
        <strain evidence="8">NY070348D</strain>
    </source>
</reference>
<dbReference type="GO" id="GO:0005524">
    <property type="term" value="F:ATP binding"/>
    <property type="evidence" value="ECO:0007669"/>
    <property type="project" value="UniProtKB-KW"/>
</dbReference>
<evidence type="ECO:0000256" key="6">
    <source>
        <dbReference type="SAM" id="MobiDB-lite"/>
    </source>
</evidence>
<dbReference type="GO" id="GO:0015631">
    <property type="term" value="F:tubulin binding"/>
    <property type="evidence" value="ECO:0007669"/>
    <property type="project" value="TreeGrafter"/>
</dbReference>
<keyword evidence="2" id="KW-0547">Nucleotide-binding</keyword>
<protein>
    <recommendedName>
        <fullName evidence="4">Tubulin--tyrosine ligase-like protein 5</fullName>
    </recommendedName>
</protein>
<accession>A0A7S2W9H8</accession>
<dbReference type="GO" id="GO:0000226">
    <property type="term" value="P:microtubule cytoskeleton organization"/>
    <property type="evidence" value="ECO:0007669"/>
    <property type="project" value="TreeGrafter"/>
</dbReference>
<evidence type="ECO:0000313" key="8">
    <source>
        <dbReference type="EMBL" id="CAD9674491.1"/>
    </source>
</evidence>
<name>A0A7S2W9H8_9STRA</name>
<keyword evidence="3" id="KW-0067">ATP-binding</keyword>
<comment type="catalytic activity">
    <reaction evidence="5">
        <text>L-glutamyl-[protein] + L-glutamate + ATP = gamma-L-glutamyl-L-glutamyl-[protein] + ADP + phosphate + H(+)</text>
        <dbReference type="Rhea" id="RHEA:60144"/>
        <dbReference type="Rhea" id="RHEA-COMP:10208"/>
        <dbReference type="Rhea" id="RHEA-COMP:15517"/>
        <dbReference type="ChEBI" id="CHEBI:15378"/>
        <dbReference type="ChEBI" id="CHEBI:29973"/>
        <dbReference type="ChEBI" id="CHEBI:29985"/>
        <dbReference type="ChEBI" id="CHEBI:30616"/>
        <dbReference type="ChEBI" id="CHEBI:43474"/>
        <dbReference type="ChEBI" id="CHEBI:143622"/>
        <dbReference type="ChEBI" id="CHEBI:456216"/>
    </reaction>
    <physiologicalReaction direction="left-to-right" evidence="5">
        <dbReference type="Rhea" id="RHEA:60145"/>
    </physiologicalReaction>
</comment>
<keyword evidence="7" id="KW-0812">Transmembrane</keyword>
<dbReference type="PANTHER" id="PTHR12241">
    <property type="entry name" value="TUBULIN POLYGLUTAMYLASE"/>
    <property type="match status" value="1"/>
</dbReference>
<sequence>MTFFSKVIGTDGKQAVLRATLVVSVVLLFVVLSDMQMKNNRFIQLQGYKPLNAKIRVTVVHMKTPQTHVWLGHSNEVGKAEFTESENIGGGLDIQKEGPSSEPDGVFDEPTETNTDLVRISQQADFMLEARFKDEIPVGNTSNPLLPLTQVFPNKMKTFVFRRNIHCAYYCKLLLRSGWTKQRHTQPTPELLVLRPGQLERYNTVNDFGVNLFGFGSSCIGGGKATQLWCREQFALNDGCSFDDLGVQPPQWDMGVKDSCLKFFAMAMLPENKEKIWISKRTMGFHGKGIQLWKGPKELRKRFSCRRNYGSENARYLVQEYLEKPALMGGHKFDFRTYLLVASMKPFIGFYHRGFVRRSQHAYDKNMSNLRDTRAHITNAETQSEDNHFFSFQELQEILTRESGFDSNFMNETFEPAAMRASNFLLQSAKRLGKHIPGRSQMFALDWMLNEDGSAHLLEANGNPQISTYPSNVQLTPKIWLDMLDVVHKVQVEPHLLPENFSVKAKTTIGGWRLIYNELEEIADNESYHPCKHKQYIAEKHPLYSYEHWANA</sequence>
<feature type="region of interest" description="Disordered" evidence="6">
    <location>
        <begin position="89"/>
        <end position="111"/>
    </location>
</feature>
<evidence type="ECO:0000256" key="1">
    <source>
        <dbReference type="ARBA" id="ARBA00022598"/>
    </source>
</evidence>
<dbReference type="GO" id="GO:0036064">
    <property type="term" value="C:ciliary basal body"/>
    <property type="evidence" value="ECO:0007669"/>
    <property type="project" value="TreeGrafter"/>
</dbReference>
<gene>
    <name evidence="8" type="ORF">QSP1433_LOCUS4716</name>
</gene>
<dbReference type="GO" id="GO:0070740">
    <property type="term" value="F:tubulin-glutamic acid ligase activity"/>
    <property type="evidence" value="ECO:0007669"/>
    <property type="project" value="TreeGrafter"/>
</dbReference>
<feature type="transmembrane region" description="Helical" evidence="7">
    <location>
        <begin position="15"/>
        <end position="32"/>
    </location>
</feature>
<dbReference type="SUPFAM" id="SSF56059">
    <property type="entry name" value="Glutathione synthetase ATP-binding domain-like"/>
    <property type="match status" value="1"/>
</dbReference>
<evidence type="ECO:0000256" key="2">
    <source>
        <dbReference type="ARBA" id="ARBA00022741"/>
    </source>
</evidence>
<evidence type="ECO:0000256" key="5">
    <source>
        <dbReference type="ARBA" id="ARBA00049274"/>
    </source>
</evidence>
<keyword evidence="7" id="KW-0472">Membrane</keyword>
<evidence type="ECO:0000256" key="7">
    <source>
        <dbReference type="SAM" id="Phobius"/>
    </source>
</evidence>
<keyword evidence="7" id="KW-1133">Transmembrane helix</keyword>
<evidence type="ECO:0000256" key="3">
    <source>
        <dbReference type="ARBA" id="ARBA00022840"/>
    </source>
</evidence>
<dbReference type="InterPro" id="IPR004344">
    <property type="entry name" value="TTL/TTLL_fam"/>
</dbReference>
<proteinExistence type="predicted"/>
<keyword evidence="1" id="KW-0436">Ligase</keyword>